<proteinExistence type="predicted"/>
<dbReference type="Pfam" id="PF13663">
    <property type="entry name" value="DUF4148"/>
    <property type="match status" value="1"/>
</dbReference>
<dbReference type="AlphaFoldDB" id="A0A4P8IJG6"/>
<evidence type="ECO:0000256" key="1">
    <source>
        <dbReference type="SAM" id="SignalP"/>
    </source>
</evidence>
<feature type="signal peptide" evidence="1">
    <location>
        <begin position="1"/>
        <end position="23"/>
    </location>
</feature>
<keyword evidence="3" id="KW-1185">Reference proteome</keyword>
<gene>
    <name evidence="2" type="ORF">FAZ95_06830</name>
</gene>
<dbReference type="OrthoDB" id="9112534at2"/>
<dbReference type="EMBL" id="CP040077">
    <property type="protein sequence ID" value="QCP48922.1"/>
    <property type="molecule type" value="Genomic_DNA"/>
</dbReference>
<dbReference type="RefSeq" id="WP_137331753.1">
    <property type="nucleotide sequence ID" value="NZ_CP040077.1"/>
</dbReference>
<feature type="chain" id="PRO_5020407552" evidence="1">
    <location>
        <begin position="24"/>
        <end position="108"/>
    </location>
</feature>
<evidence type="ECO:0000313" key="2">
    <source>
        <dbReference type="EMBL" id="QCP48922.1"/>
    </source>
</evidence>
<dbReference type="InterPro" id="IPR025421">
    <property type="entry name" value="DUF4148"/>
</dbReference>
<dbReference type="KEGG" id="tvl:FAZ95_06830"/>
<keyword evidence="1" id="KW-0732">Signal</keyword>
<dbReference type="Proteomes" id="UP000298656">
    <property type="component" value="Chromosome 1"/>
</dbReference>
<name>A0A4P8IJG6_9BURK</name>
<sequence length="108" mass="11200">MKTRLFAVAAAAVLLSAPLASFAQQSNAPLTRAEVRAQLVEAQKAGYTQNDNLTYPADIQAVDAKIAAADTQEQPVKTGYGPAIGGMSQSGVGRAVSNDGMKPTFFGQ</sequence>
<accession>A0A4P8IJG6</accession>
<protein>
    <submittedName>
        <fullName evidence="2">DUF4148 domain-containing protein</fullName>
    </submittedName>
</protein>
<organism evidence="2 3">
    <name type="scientific">Trinickia violacea</name>
    <dbReference type="NCBI Taxonomy" id="2571746"/>
    <lineage>
        <taxon>Bacteria</taxon>
        <taxon>Pseudomonadati</taxon>
        <taxon>Pseudomonadota</taxon>
        <taxon>Betaproteobacteria</taxon>
        <taxon>Burkholderiales</taxon>
        <taxon>Burkholderiaceae</taxon>
        <taxon>Trinickia</taxon>
    </lineage>
</organism>
<reference evidence="2 3" key="1">
    <citation type="submission" date="2019-05" db="EMBL/GenBank/DDBJ databases">
        <title>Burkholderia sp. DHOD12, isolated from subtropical forest soil.</title>
        <authorList>
            <person name="Gao Z.-H."/>
            <person name="Qiu L.-H."/>
        </authorList>
    </citation>
    <scope>NUCLEOTIDE SEQUENCE [LARGE SCALE GENOMIC DNA]</scope>
    <source>
        <strain evidence="2 3">DHOD12</strain>
    </source>
</reference>
<evidence type="ECO:0000313" key="3">
    <source>
        <dbReference type="Proteomes" id="UP000298656"/>
    </source>
</evidence>